<name>A0A2U9PRV3_MYCSE</name>
<protein>
    <recommendedName>
        <fullName evidence="4">Integral membrane protein</fullName>
    </recommendedName>
</protein>
<keyword evidence="1" id="KW-0812">Transmembrane</keyword>
<keyword evidence="1" id="KW-0472">Membrane</keyword>
<evidence type="ECO:0000313" key="2">
    <source>
        <dbReference type="EMBL" id="AWT54507.1"/>
    </source>
</evidence>
<reference evidence="3" key="2">
    <citation type="submission" date="2018-03" db="EMBL/GenBank/DDBJ databases">
        <authorList>
            <person name="Derbyshire K."/>
            <person name="Gray T.A."/>
            <person name="Champion M."/>
        </authorList>
    </citation>
    <scope>NUCLEOTIDE SEQUENCE [LARGE SCALE GENOMIC DNA]</scope>
    <source>
        <strain evidence="3">MKD8</strain>
    </source>
</reference>
<keyword evidence="1" id="KW-1133">Transmembrane helix</keyword>
<feature type="transmembrane region" description="Helical" evidence="1">
    <location>
        <begin position="99"/>
        <end position="116"/>
    </location>
</feature>
<sequence>MNLRTRLRLGIRICIVAAVVAALVVVEYFTRSGVLWRLITFTYQANLMAAAFYLWTLVSPRADTRAGLRGGVVLYVVMAGVIWNLFLAQVSMGYTPANVLLHVVVPVLAVAEWLMAHGVQGAIRWWQPLTWLLYPAVYAAVALLVLSGAGRRVPYYFLDPAAVGPWAVLTNIALLGVVFAGCGYALMALTRALAAGRADIG</sequence>
<evidence type="ECO:0000313" key="3">
    <source>
        <dbReference type="Proteomes" id="UP000011200"/>
    </source>
</evidence>
<dbReference type="Proteomes" id="UP000011200">
    <property type="component" value="Chromosome"/>
</dbReference>
<dbReference type="RefSeq" id="WP_003894981.1">
    <property type="nucleotide sequence ID" value="NZ_CP027541.1"/>
</dbReference>
<feature type="transmembrane region" description="Helical" evidence="1">
    <location>
        <begin position="128"/>
        <end position="146"/>
    </location>
</feature>
<feature type="transmembrane region" description="Helical" evidence="1">
    <location>
        <begin position="166"/>
        <end position="187"/>
    </location>
</feature>
<dbReference type="InterPro" id="IPR049713">
    <property type="entry name" value="Pr6Pr-like"/>
</dbReference>
<feature type="transmembrane region" description="Helical" evidence="1">
    <location>
        <begin position="9"/>
        <end position="29"/>
    </location>
</feature>
<proteinExistence type="predicted"/>
<dbReference type="AlphaFoldDB" id="A0A2U9PRV3"/>
<gene>
    <name evidence="2" type="ORF">D806_035360</name>
</gene>
<dbReference type="EMBL" id="CP027541">
    <property type="protein sequence ID" value="AWT54507.1"/>
    <property type="molecule type" value="Genomic_DNA"/>
</dbReference>
<reference evidence="2 3" key="1">
    <citation type="journal article" date="2013" name="Genome Announc.">
        <title>Draft genome sequence of MKD8, a conjugal recipient Mycobacterium smegmatis strain.</title>
        <authorList>
            <person name="Gray T.A."/>
            <person name="Palumbo M.J."/>
            <person name="Derbyshire K.M."/>
        </authorList>
    </citation>
    <scope>NUCLEOTIDE SEQUENCE [LARGE SCALE GENOMIC DNA]</scope>
    <source>
        <strain evidence="2 3">MKD8</strain>
    </source>
</reference>
<feature type="transmembrane region" description="Helical" evidence="1">
    <location>
        <begin position="67"/>
        <end position="87"/>
    </location>
</feature>
<feature type="transmembrane region" description="Helical" evidence="1">
    <location>
        <begin position="35"/>
        <end position="55"/>
    </location>
</feature>
<dbReference type="NCBIfam" id="NF038065">
    <property type="entry name" value="Pr6Pr"/>
    <property type="match status" value="1"/>
</dbReference>
<evidence type="ECO:0000256" key="1">
    <source>
        <dbReference type="SAM" id="Phobius"/>
    </source>
</evidence>
<organism evidence="2 3">
    <name type="scientific">Mycolicibacterium smegmatis (strain MKD8)</name>
    <name type="common">Mycobacterium smegmatis</name>
    <dbReference type="NCBI Taxonomy" id="1214915"/>
    <lineage>
        <taxon>Bacteria</taxon>
        <taxon>Bacillati</taxon>
        <taxon>Actinomycetota</taxon>
        <taxon>Actinomycetes</taxon>
        <taxon>Mycobacteriales</taxon>
        <taxon>Mycobacteriaceae</taxon>
        <taxon>Mycolicibacterium</taxon>
    </lineage>
</organism>
<accession>A0A2U9PRV3</accession>
<evidence type="ECO:0008006" key="4">
    <source>
        <dbReference type="Google" id="ProtNLM"/>
    </source>
</evidence>